<dbReference type="InterPro" id="IPR053143">
    <property type="entry name" value="Arylsulfate_ST"/>
</dbReference>
<comment type="caution">
    <text evidence="2">The sequence shown here is derived from an EMBL/GenBank/DDBJ whole genome shotgun (WGS) entry which is preliminary data.</text>
</comment>
<keyword evidence="1" id="KW-0732">Signal</keyword>
<reference evidence="3" key="1">
    <citation type="journal article" date="2019" name="Int. J. Syst. Evol. Microbiol.">
        <title>The Global Catalogue of Microorganisms (GCM) 10K type strain sequencing project: providing services to taxonomists for standard genome sequencing and annotation.</title>
        <authorList>
            <consortium name="The Broad Institute Genomics Platform"/>
            <consortium name="The Broad Institute Genome Sequencing Center for Infectious Disease"/>
            <person name="Wu L."/>
            <person name="Ma J."/>
        </authorList>
    </citation>
    <scope>NUCLEOTIDE SEQUENCE [LARGE SCALE GENOMIC DNA]</scope>
    <source>
        <strain evidence="3">CGMCC 1.16275</strain>
    </source>
</reference>
<dbReference type="PANTHER" id="PTHR35340:SF5">
    <property type="entry name" value="ASST-DOMAIN-CONTAINING PROTEIN"/>
    <property type="match status" value="1"/>
</dbReference>
<dbReference type="Proteomes" id="UP001597115">
    <property type="component" value="Unassembled WGS sequence"/>
</dbReference>
<evidence type="ECO:0000313" key="3">
    <source>
        <dbReference type="Proteomes" id="UP001597115"/>
    </source>
</evidence>
<evidence type="ECO:0000256" key="1">
    <source>
        <dbReference type="SAM" id="SignalP"/>
    </source>
</evidence>
<keyword evidence="3" id="KW-1185">Reference proteome</keyword>
<evidence type="ECO:0000313" key="2">
    <source>
        <dbReference type="EMBL" id="MFD1611471.1"/>
    </source>
</evidence>
<organism evidence="2 3">
    <name type="scientific">Sphingomonas tabacisoli</name>
    <dbReference type="NCBI Taxonomy" id="2249466"/>
    <lineage>
        <taxon>Bacteria</taxon>
        <taxon>Pseudomonadati</taxon>
        <taxon>Pseudomonadota</taxon>
        <taxon>Alphaproteobacteria</taxon>
        <taxon>Sphingomonadales</taxon>
        <taxon>Sphingomonadaceae</taxon>
        <taxon>Sphingomonas</taxon>
    </lineage>
</organism>
<dbReference type="Pfam" id="PF05935">
    <property type="entry name" value="Arylsulfotrans"/>
    <property type="match status" value="1"/>
</dbReference>
<feature type="chain" id="PRO_5047383726" evidence="1">
    <location>
        <begin position="27"/>
        <end position="446"/>
    </location>
</feature>
<proteinExistence type="predicted"/>
<protein>
    <submittedName>
        <fullName evidence="2">Aryl-sulfate sulfotransferase</fullName>
    </submittedName>
</protein>
<dbReference type="SUPFAM" id="SSF50998">
    <property type="entry name" value="Quinoprotein alcohol dehydrogenase-like"/>
    <property type="match status" value="1"/>
</dbReference>
<dbReference type="PANTHER" id="PTHR35340">
    <property type="entry name" value="PQQ ENZYME REPEAT PROTEIN-RELATED"/>
    <property type="match status" value="1"/>
</dbReference>
<dbReference type="InterPro" id="IPR011047">
    <property type="entry name" value="Quinoprotein_ADH-like_sf"/>
</dbReference>
<accession>A0ABW4I0K7</accession>
<gene>
    <name evidence="2" type="ORF">ACFSCW_06610</name>
</gene>
<feature type="signal peptide" evidence="1">
    <location>
        <begin position="1"/>
        <end position="26"/>
    </location>
</feature>
<dbReference type="EMBL" id="JBHUDY010000001">
    <property type="protein sequence ID" value="MFD1611471.1"/>
    <property type="molecule type" value="Genomic_DNA"/>
</dbReference>
<name>A0ABW4I0K7_9SPHN</name>
<dbReference type="RefSeq" id="WP_380888065.1">
    <property type="nucleotide sequence ID" value="NZ_JBHUDY010000001.1"/>
</dbReference>
<sequence length="446" mass="48182">MTGNASRSARLAIMVGSLLAPAPGLSMPTVYPTGVTINDKIAAYPCDVIFSGADDKTYLLDPSGKVIKTWAMAGVPAAMVDPALVGGRKGIVGFAIEDVDHSQMPRVEGIDLVPGRRPGKVNKTFGLVDWNGKVVWQWSGPRDVGAALQHHDWSKLPNGNFLILSNSTREDKRFTRGRIVDDVIYEVDRQGAVVWQWNATDHLDEFGFTPEQLKLIYSSVGADYLHVNAMSALGANHWEKAGDRRFAADNIIISSRNANVVAIVDRRSGHIVWRIGPVAGSPAGLGHGGPQALPRPVDQTSGQHDPHMIPEGMPGAGNILIFDNQGDAGYPSVQRAVISGSRIIEIDPSKKTIVWEYKAGMSGRPDPTFFSPFISSAQRLPNGNTLIDEGINGRIFQVTREGRIVWEYISPYEGAAPQPPAPGHPAAKANLIYRAMAVPPAWVPSQ</sequence>
<dbReference type="InterPro" id="IPR010262">
    <property type="entry name" value="Arylsulfotransferase_bact"/>
</dbReference>